<keyword evidence="2" id="KW-0238">DNA-binding</keyword>
<dbReference type="PANTHER" id="PTHR31744:SF93">
    <property type="entry name" value="NAC DOMAIN-CONTAINING PROTEIN"/>
    <property type="match status" value="1"/>
</dbReference>
<dbReference type="PANTHER" id="PTHR31744">
    <property type="entry name" value="PROTEIN CUP-SHAPED COTYLEDON 2-RELATED"/>
    <property type="match status" value="1"/>
</dbReference>
<keyword evidence="1" id="KW-0805">Transcription regulation</keyword>
<sequence>MEKYLNVNAGDGGSKLPPGFRFQPTDEEIVFQYLACKTFSHPLPPLLIPEIDVSTFDPWELPGNSDQDKYFFSNKEGNARRNGDRISRGTCSGHWKATGSTKRIICSKRMPIVGIRKSLVFYKGKNPRACRTDWIMHEYFIVLSGNMDCDMQQKKNSQGSLVRRIGNWSLCRVFLKKRSSSSTAEEVEENYDDYSPRKYDHHFMTGADDDDALRGPPRCKERKSLAATGGIPPAGLMCPMCVADPSAFDEMPRGEEWLLPRCGAFWDRIFIGEPLTMVELRGPPPTSWAYLSLSNLDF</sequence>
<name>A0AAW2YEJ0_9LAMI</name>
<reference evidence="6" key="2">
    <citation type="journal article" date="2024" name="Plant">
        <title>Genomic evolution and insights into agronomic trait innovations of Sesamum species.</title>
        <authorList>
            <person name="Miao H."/>
            <person name="Wang L."/>
            <person name="Qu L."/>
            <person name="Liu H."/>
            <person name="Sun Y."/>
            <person name="Le M."/>
            <person name="Wang Q."/>
            <person name="Wei S."/>
            <person name="Zheng Y."/>
            <person name="Lin W."/>
            <person name="Duan Y."/>
            <person name="Cao H."/>
            <person name="Xiong S."/>
            <person name="Wang X."/>
            <person name="Wei L."/>
            <person name="Li C."/>
            <person name="Ma Q."/>
            <person name="Ju M."/>
            <person name="Zhao R."/>
            <person name="Li G."/>
            <person name="Mu C."/>
            <person name="Tian Q."/>
            <person name="Mei H."/>
            <person name="Zhang T."/>
            <person name="Gao T."/>
            <person name="Zhang H."/>
        </authorList>
    </citation>
    <scope>NUCLEOTIDE SEQUENCE</scope>
    <source>
        <strain evidence="6">KEN1</strain>
    </source>
</reference>
<keyword evidence="4" id="KW-0539">Nucleus</keyword>
<feature type="domain" description="NAC" evidence="5">
    <location>
        <begin position="16"/>
        <end position="176"/>
    </location>
</feature>
<evidence type="ECO:0000313" key="6">
    <source>
        <dbReference type="EMBL" id="KAL0464078.1"/>
    </source>
</evidence>
<dbReference type="GO" id="GO:0003677">
    <property type="term" value="F:DNA binding"/>
    <property type="evidence" value="ECO:0007669"/>
    <property type="project" value="UniProtKB-KW"/>
</dbReference>
<proteinExistence type="predicted"/>
<protein>
    <submittedName>
        <fullName evidence="6">NAC domain-containing protein 83</fullName>
    </submittedName>
</protein>
<dbReference type="PROSITE" id="PS51005">
    <property type="entry name" value="NAC"/>
    <property type="match status" value="1"/>
</dbReference>
<evidence type="ECO:0000256" key="3">
    <source>
        <dbReference type="ARBA" id="ARBA00023163"/>
    </source>
</evidence>
<keyword evidence="3" id="KW-0804">Transcription</keyword>
<evidence type="ECO:0000259" key="5">
    <source>
        <dbReference type="PROSITE" id="PS51005"/>
    </source>
</evidence>
<dbReference type="AlphaFoldDB" id="A0AAW2YEJ0"/>
<dbReference type="GO" id="GO:0006355">
    <property type="term" value="P:regulation of DNA-templated transcription"/>
    <property type="evidence" value="ECO:0007669"/>
    <property type="project" value="InterPro"/>
</dbReference>
<organism evidence="6">
    <name type="scientific">Sesamum latifolium</name>
    <dbReference type="NCBI Taxonomy" id="2727402"/>
    <lineage>
        <taxon>Eukaryota</taxon>
        <taxon>Viridiplantae</taxon>
        <taxon>Streptophyta</taxon>
        <taxon>Embryophyta</taxon>
        <taxon>Tracheophyta</taxon>
        <taxon>Spermatophyta</taxon>
        <taxon>Magnoliopsida</taxon>
        <taxon>eudicotyledons</taxon>
        <taxon>Gunneridae</taxon>
        <taxon>Pentapetalae</taxon>
        <taxon>asterids</taxon>
        <taxon>lamiids</taxon>
        <taxon>Lamiales</taxon>
        <taxon>Pedaliaceae</taxon>
        <taxon>Sesamum</taxon>
    </lineage>
</organism>
<dbReference type="EMBL" id="JACGWN010000001">
    <property type="protein sequence ID" value="KAL0464078.1"/>
    <property type="molecule type" value="Genomic_DNA"/>
</dbReference>
<dbReference type="SUPFAM" id="SSF101941">
    <property type="entry name" value="NAC domain"/>
    <property type="match status" value="1"/>
</dbReference>
<dbReference type="Gene3D" id="2.170.150.80">
    <property type="entry name" value="NAC domain"/>
    <property type="match status" value="1"/>
</dbReference>
<dbReference type="InterPro" id="IPR036093">
    <property type="entry name" value="NAC_dom_sf"/>
</dbReference>
<evidence type="ECO:0000256" key="1">
    <source>
        <dbReference type="ARBA" id="ARBA00023015"/>
    </source>
</evidence>
<reference evidence="6" key="1">
    <citation type="submission" date="2020-06" db="EMBL/GenBank/DDBJ databases">
        <authorList>
            <person name="Li T."/>
            <person name="Hu X."/>
            <person name="Zhang T."/>
            <person name="Song X."/>
            <person name="Zhang H."/>
            <person name="Dai N."/>
            <person name="Sheng W."/>
            <person name="Hou X."/>
            <person name="Wei L."/>
        </authorList>
    </citation>
    <scope>NUCLEOTIDE SEQUENCE</scope>
    <source>
        <strain evidence="6">KEN1</strain>
        <tissue evidence="6">Leaf</tissue>
    </source>
</reference>
<comment type="caution">
    <text evidence="6">The sequence shown here is derived from an EMBL/GenBank/DDBJ whole genome shotgun (WGS) entry which is preliminary data.</text>
</comment>
<gene>
    <name evidence="6" type="ORF">Slati_0295400</name>
</gene>
<evidence type="ECO:0000256" key="4">
    <source>
        <dbReference type="ARBA" id="ARBA00023242"/>
    </source>
</evidence>
<evidence type="ECO:0000256" key="2">
    <source>
        <dbReference type="ARBA" id="ARBA00023125"/>
    </source>
</evidence>
<accession>A0AAW2YEJ0</accession>
<dbReference type="Pfam" id="PF02365">
    <property type="entry name" value="NAM"/>
    <property type="match status" value="1"/>
</dbReference>
<dbReference type="InterPro" id="IPR003441">
    <property type="entry name" value="NAC-dom"/>
</dbReference>